<dbReference type="GO" id="GO:0016746">
    <property type="term" value="F:acyltransferase activity"/>
    <property type="evidence" value="ECO:0007669"/>
    <property type="project" value="UniProtKB-KW"/>
</dbReference>
<keyword evidence="2" id="KW-0012">Acyltransferase</keyword>
<sequence>MLTGKLVRLRALEPSDAESLYRWNSDPDVGRWMVNGHPLSLAQIRKRCEERKENSYEHVLLGIEALDEGKLIGVIDLEGAEPEVGNAELTIYLGEKSHWGKGYGTEAMRLMCAYGFNVMRLHLIALWVVAENESARRVYRKVGFQEDGRHREAFRGEDGKRYDMILMSLLNGELT</sequence>
<organism evidence="2 3">
    <name type="scientific">Amycolatopsis samaneae</name>
    <dbReference type="NCBI Taxonomy" id="664691"/>
    <lineage>
        <taxon>Bacteria</taxon>
        <taxon>Bacillati</taxon>
        <taxon>Actinomycetota</taxon>
        <taxon>Actinomycetes</taxon>
        <taxon>Pseudonocardiales</taxon>
        <taxon>Pseudonocardiaceae</taxon>
        <taxon>Amycolatopsis</taxon>
    </lineage>
</organism>
<dbReference type="Gene3D" id="3.40.630.30">
    <property type="match status" value="1"/>
</dbReference>
<keyword evidence="3" id="KW-1185">Reference proteome</keyword>
<keyword evidence="2" id="KW-0808">Transferase</keyword>
<evidence type="ECO:0000313" key="2">
    <source>
        <dbReference type="EMBL" id="MFD2458228.1"/>
    </source>
</evidence>
<evidence type="ECO:0000313" key="3">
    <source>
        <dbReference type="Proteomes" id="UP001597419"/>
    </source>
</evidence>
<dbReference type="Pfam" id="PF13302">
    <property type="entry name" value="Acetyltransf_3"/>
    <property type="match status" value="1"/>
</dbReference>
<accession>A0ABW5GBF4</accession>
<feature type="domain" description="N-acetyltransferase" evidence="1">
    <location>
        <begin position="7"/>
        <end position="172"/>
    </location>
</feature>
<dbReference type="EC" id="2.3.-.-" evidence="2"/>
<dbReference type="PROSITE" id="PS51186">
    <property type="entry name" value="GNAT"/>
    <property type="match status" value="1"/>
</dbReference>
<dbReference type="SUPFAM" id="SSF55729">
    <property type="entry name" value="Acyl-CoA N-acyltransferases (Nat)"/>
    <property type="match status" value="1"/>
</dbReference>
<dbReference type="PANTHER" id="PTHR43415:SF3">
    <property type="entry name" value="GNAT-FAMILY ACETYLTRANSFERASE"/>
    <property type="match status" value="1"/>
</dbReference>
<proteinExistence type="predicted"/>
<dbReference type="InterPro" id="IPR016181">
    <property type="entry name" value="Acyl_CoA_acyltransferase"/>
</dbReference>
<dbReference type="RefSeq" id="WP_345395166.1">
    <property type="nucleotide sequence ID" value="NZ_BAABHG010000007.1"/>
</dbReference>
<comment type="caution">
    <text evidence="2">The sequence shown here is derived from an EMBL/GenBank/DDBJ whole genome shotgun (WGS) entry which is preliminary data.</text>
</comment>
<evidence type="ECO:0000259" key="1">
    <source>
        <dbReference type="PROSITE" id="PS51186"/>
    </source>
</evidence>
<dbReference type="InterPro" id="IPR000182">
    <property type="entry name" value="GNAT_dom"/>
</dbReference>
<reference evidence="3" key="1">
    <citation type="journal article" date="2019" name="Int. J. Syst. Evol. Microbiol.">
        <title>The Global Catalogue of Microorganisms (GCM) 10K type strain sequencing project: providing services to taxonomists for standard genome sequencing and annotation.</title>
        <authorList>
            <consortium name="The Broad Institute Genomics Platform"/>
            <consortium name="The Broad Institute Genome Sequencing Center for Infectious Disease"/>
            <person name="Wu L."/>
            <person name="Ma J."/>
        </authorList>
    </citation>
    <scope>NUCLEOTIDE SEQUENCE [LARGE SCALE GENOMIC DNA]</scope>
    <source>
        <strain evidence="3">CGMCC 4.7643</strain>
    </source>
</reference>
<name>A0ABW5GBF4_9PSEU</name>
<gene>
    <name evidence="2" type="ORF">ACFSYJ_06455</name>
</gene>
<dbReference type="PANTHER" id="PTHR43415">
    <property type="entry name" value="SPERMIDINE N(1)-ACETYLTRANSFERASE"/>
    <property type="match status" value="1"/>
</dbReference>
<dbReference type="CDD" id="cd04301">
    <property type="entry name" value="NAT_SF"/>
    <property type="match status" value="1"/>
</dbReference>
<dbReference type="Proteomes" id="UP001597419">
    <property type="component" value="Unassembled WGS sequence"/>
</dbReference>
<dbReference type="EMBL" id="JBHUKU010000003">
    <property type="protein sequence ID" value="MFD2458228.1"/>
    <property type="molecule type" value="Genomic_DNA"/>
</dbReference>
<protein>
    <submittedName>
        <fullName evidence="2">GNAT family N-acetyltransferase</fullName>
        <ecNumber evidence="2">2.3.-.-</ecNumber>
    </submittedName>
</protein>